<proteinExistence type="predicted"/>
<name>A0A8H5F0A8_9AGAR</name>
<evidence type="ECO:0000313" key="1">
    <source>
        <dbReference type="EMBL" id="KAF5318807.1"/>
    </source>
</evidence>
<sequence>MMLFNVPFLQFIAVHQTLFGTVIGKHGIFAQFGAAGAILAVLQSLEGAVDAFAFSLIALIPTRTSTVQIGVRQLGTTLTNTIHTYEKICIPSPFYPRFMPLCTDLGH</sequence>
<accession>A0A8H5F0A8</accession>
<dbReference type="EMBL" id="JAACJJ010000030">
    <property type="protein sequence ID" value="KAF5318807.1"/>
    <property type="molecule type" value="Genomic_DNA"/>
</dbReference>
<keyword evidence="2" id="KW-1185">Reference proteome</keyword>
<comment type="caution">
    <text evidence="1">The sequence shown here is derived from an EMBL/GenBank/DDBJ whole genome shotgun (WGS) entry which is preliminary data.</text>
</comment>
<dbReference type="OrthoDB" id="3210262at2759"/>
<evidence type="ECO:0000313" key="2">
    <source>
        <dbReference type="Proteomes" id="UP000567179"/>
    </source>
</evidence>
<organism evidence="1 2">
    <name type="scientific">Psilocybe cf. subviscida</name>
    <dbReference type="NCBI Taxonomy" id="2480587"/>
    <lineage>
        <taxon>Eukaryota</taxon>
        <taxon>Fungi</taxon>
        <taxon>Dikarya</taxon>
        <taxon>Basidiomycota</taxon>
        <taxon>Agaricomycotina</taxon>
        <taxon>Agaricomycetes</taxon>
        <taxon>Agaricomycetidae</taxon>
        <taxon>Agaricales</taxon>
        <taxon>Agaricineae</taxon>
        <taxon>Strophariaceae</taxon>
        <taxon>Psilocybe</taxon>
    </lineage>
</organism>
<protein>
    <submittedName>
        <fullName evidence="1">Uncharacterized protein</fullName>
    </submittedName>
</protein>
<gene>
    <name evidence="1" type="ORF">D9619_010861</name>
</gene>
<dbReference type="AlphaFoldDB" id="A0A8H5F0A8"/>
<dbReference type="Proteomes" id="UP000567179">
    <property type="component" value="Unassembled WGS sequence"/>
</dbReference>
<reference evidence="1 2" key="1">
    <citation type="journal article" date="2020" name="ISME J.">
        <title>Uncovering the hidden diversity of litter-decomposition mechanisms in mushroom-forming fungi.</title>
        <authorList>
            <person name="Floudas D."/>
            <person name="Bentzer J."/>
            <person name="Ahren D."/>
            <person name="Johansson T."/>
            <person name="Persson P."/>
            <person name="Tunlid A."/>
        </authorList>
    </citation>
    <scope>NUCLEOTIDE SEQUENCE [LARGE SCALE GENOMIC DNA]</scope>
    <source>
        <strain evidence="1 2">CBS 101986</strain>
    </source>
</reference>